<dbReference type="EC" id="2.7.13.3" evidence="2"/>
<evidence type="ECO:0000256" key="8">
    <source>
        <dbReference type="SAM" id="Phobius"/>
    </source>
</evidence>
<evidence type="ECO:0000313" key="10">
    <source>
        <dbReference type="EMBL" id="TWH24818.1"/>
    </source>
</evidence>
<gene>
    <name evidence="10" type="ORF">L618_000100002730</name>
</gene>
<dbReference type="SUPFAM" id="SSF55874">
    <property type="entry name" value="ATPase domain of HSP90 chaperone/DNA topoisomerase II/histidine kinase"/>
    <property type="match status" value="1"/>
</dbReference>
<organism evidence="10 11">
    <name type="scientific">Rhodococcus rhodochrous J45</name>
    <dbReference type="NCBI Taxonomy" id="935266"/>
    <lineage>
        <taxon>Bacteria</taxon>
        <taxon>Bacillati</taxon>
        <taxon>Actinomycetota</taxon>
        <taxon>Actinomycetes</taxon>
        <taxon>Mycobacteriales</taxon>
        <taxon>Nocardiaceae</taxon>
        <taxon>Rhodococcus</taxon>
    </lineage>
</organism>
<evidence type="ECO:0000259" key="9">
    <source>
        <dbReference type="PROSITE" id="PS50109"/>
    </source>
</evidence>
<protein>
    <recommendedName>
        <fullName evidence="2">histidine kinase</fullName>
        <ecNumber evidence="2">2.7.13.3</ecNumber>
    </recommendedName>
</protein>
<evidence type="ECO:0000256" key="7">
    <source>
        <dbReference type="SAM" id="MobiDB-lite"/>
    </source>
</evidence>
<comment type="caution">
    <text evidence="10">The sequence shown here is derived from an EMBL/GenBank/DDBJ whole genome shotgun (WGS) entry which is preliminary data.</text>
</comment>
<dbReference type="EMBL" id="VLJT01000001">
    <property type="protein sequence ID" value="TWH24818.1"/>
    <property type="molecule type" value="Genomic_DNA"/>
</dbReference>
<evidence type="ECO:0000256" key="4">
    <source>
        <dbReference type="ARBA" id="ARBA00022679"/>
    </source>
</evidence>
<evidence type="ECO:0000256" key="2">
    <source>
        <dbReference type="ARBA" id="ARBA00012438"/>
    </source>
</evidence>
<feature type="domain" description="Histidine kinase" evidence="9">
    <location>
        <begin position="502"/>
        <end position="612"/>
    </location>
</feature>
<dbReference type="InterPro" id="IPR036890">
    <property type="entry name" value="HATPase_C_sf"/>
</dbReference>
<evidence type="ECO:0000256" key="6">
    <source>
        <dbReference type="ARBA" id="ARBA00023012"/>
    </source>
</evidence>
<keyword evidence="8" id="KW-0472">Membrane</keyword>
<evidence type="ECO:0000313" key="11">
    <source>
        <dbReference type="Proteomes" id="UP000317573"/>
    </source>
</evidence>
<dbReference type="RefSeq" id="WP_088899651.1">
    <property type="nucleotide sequence ID" value="NZ_VLJT01000001.1"/>
</dbReference>
<keyword evidence="6" id="KW-0902">Two-component regulatory system</keyword>
<feature type="transmembrane region" description="Helical" evidence="8">
    <location>
        <begin position="20"/>
        <end position="38"/>
    </location>
</feature>
<dbReference type="Gene3D" id="3.30.565.10">
    <property type="entry name" value="Histidine kinase-like ATPase, C-terminal domain"/>
    <property type="match status" value="1"/>
</dbReference>
<feature type="compositionally biased region" description="Basic and acidic residues" evidence="7">
    <location>
        <begin position="618"/>
        <end position="633"/>
    </location>
</feature>
<evidence type="ECO:0000256" key="3">
    <source>
        <dbReference type="ARBA" id="ARBA00022553"/>
    </source>
</evidence>
<dbReference type="GO" id="GO:0004673">
    <property type="term" value="F:protein histidine kinase activity"/>
    <property type="evidence" value="ECO:0007669"/>
    <property type="project" value="UniProtKB-EC"/>
</dbReference>
<dbReference type="InterPro" id="IPR005467">
    <property type="entry name" value="His_kinase_dom"/>
</dbReference>
<keyword evidence="8" id="KW-1133">Transmembrane helix</keyword>
<dbReference type="InterPro" id="IPR050980">
    <property type="entry name" value="2C_sensor_his_kinase"/>
</dbReference>
<dbReference type="PANTHER" id="PTHR44936">
    <property type="entry name" value="SENSOR PROTEIN CREC"/>
    <property type="match status" value="1"/>
</dbReference>
<evidence type="ECO:0000256" key="5">
    <source>
        <dbReference type="ARBA" id="ARBA00022777"/>
    </source>
</evidence>
<sequence>MRKFRQHTPDNWRLWRRMTAVVAVPIVAATLYGSLRVYDLYQENDAYSAAAENVSILPTLADYATSVTGAAAATILSIPVDNGAQVARESATTLRDHIDAKDLDPQIAAMINRMLAEGESLLDSASSGTLAPTVASERAEGFVSRAQAAYRAITTTTDDPTVQRESATLLDLWDTQWSLLDQVLAYSALSAGTDGALLMWNNALGVESARLAVLRDTFVENEAADASRVDGLMTQLENRRSLTANLDNEEGNVAALRGSIFESLMIYQEEVAGSATRAVAALDDLAAGARTEALKNAIGVAIILLLALTLAIVIAMSLVRPLRRLRDDTLRTAEQDLPAALAAIKDGAEIESVTLDPVRVHTREEIGEVARAVDSMNEGALRLAGEQAQLRRQVNEMLETLARRNKTLVEQQLALIDSLEHEERDPTRLQNLFALDHLAARMRRTGDSLLVLAGTRQRLGRVPDTPLVDVLRASVSQVENYQRVNIGNAPDGNLVGSAVTDVVHMIAELLDNALRASPPESTVAFAFSRAVDGGLLLEIADRGIGIPADELADINMRLGSDGEAGSGAARRMGLFVVARLADRHGITVRLRPTFDSSTNAGITASIYLPTSLLKGTGRNHDDPYRIDRPRRLPDPPSEYGEQFHADPASGSQPAVGNRHSAPTPALATPGTSPGIRRGQLHERWVPRGAGQ</sequence>
<dbReference type="Proteomes" id="UP000317573">
    <property type="component" value="Unassembled WGS sequence"/>
</dbReference>
<dbReference type="PROSITE" id="PS50109">
    <property type="entry name" value="HIS_KIN"/>
    <property type="match status" value="1"/>
</dbReference>
<dbReference type="SMART" id="SM00387">
    <property type="entry name" value="HATPase_c"/>
    <property type="match status" value="1"/>
</dbReference>
<accession>A0A562ESR6</accession>
<reference evidence="10 11" key="1">
    <citation type="submission" date="2019-07" db="EMBL/GenBank/DDBJ databases">
        <title>Genome sequencing of lignin-degrading bacterial isolates.</title>
        <authorList>
            <person name="Gladden J."/>
        </authorList>
    </citation>
    <scope>NUCLEOTIDE SEQUENCE [LARGE SCALE GENOMIC DNA]</scope>
    <source>
        <strain evidence="10 11">J45</strain>
    </source>
</reference>
<keyword evidence="4" id="KW-0808">Transferase</keyword>
<dbReference type="GO" id="GO:0000160">
    <property type="term" value="P:phosphorelay signal transduction system"/>
    <property type="evidence" value="ECO:0007669"/>
    <property type="project" value="UniProtKB-KW"/>
</dbReference>
<dbReference type="AlphaFoldDB" id="A0A562ESR6"/>
<dbReference type="InterPro" id="IPR003594">
    <property type="entry name" value="HATPase_dom"/>
</dbReference>
<comment type="catalytic activity">
    <reaction evidence="1">
        <text>ATP + protein L-histidine = ADP + protein N-phospho-L-histidine.</text>
        <dbReference type="EC" id="2.7.13.3"/>
    </reaction>
</comment>
<keyword evidence="3" id="KW-0597">Phosphoprotein</keyword>
<keyword evidence="5 10" id="KW-0418">Kinase</keyword>
<dbReference type="Gene3D" id="6.10.340.10">
    <property type="match status" value="1"/>
</dbReference>
<evidence type="ECO:0000256" key="1">
    <source>
        <dbReference type="ARBA" id="ARBA00000085"/>
    </source>
</evidence>
<dbReference type="PANTHER" id="PTHR44936:SF9">
    <property type="entry name" value="SENSOR PROTEIN CREC"/>
    <property type="match status" value="1"/>
</dbReference>
<name>A0A562ESR6_RHORH</name>
<proteinExistence type="predicted"/>
<keyword evidence="8" id="KW-0812">Transmembrane</keyword>
<dbReference type="Pfam" id="PF02518">
    <property type="entry name" value="HATPase_c"/>
    <property type="match status" value="1"/>
</dbReference>
<feature type="region of interest" description="Disordered" evidence="7">
    <location>
        <begin position="617"/>
        <end position="691"/>
    </location>
</feature>
<feature type="transmembrane region" description="Helical" evidence="8">
    <location>
        <begin position="297"/>
        <end position="319"/>
    </location>
</feature>